<organism evidence="1 2">
    <name type="scientific">Psophocarpus tetragonolobus</name>
    <name type="common">Winged bean</name>
    <name type="synonym">Dolichos tetragonolobus</name>
    <dbReference type="NCBI Taxonomy" id="3891"/>
    <lineage>
        <taxon>Eukaryota</taxon>
        <taxon>Viridiplantae</taxon>
        <taxon>Streptophyta</taxon>
        <taxon>Embryophyta</taxon>
        <taxon>Tracheophyta</taxon>
        <taxon>Spermatophyta</taxon>
        <taxon>Magnoliopsida</taxon>
        <taxon>eudicotyledons</taxon>
        <taxon>Gunneridae</taxon>
        <taxon>Pentapetalae</taxon>
        <taxon>rosids</taxon>
        <taxon>fabids</taxon>
        <taxon>Fabales</taxon>
        <taxon>Fabaceae</taxon>
        <taxon>Papilionoideae</taxon>
        <taxon>50 kb inversion clade</taxon>
        <taxon>NPAAA clade</taxon>
        <taxon>indigoferoid/millettioid clade</taxon>
        <taxon>Phaseoleae</taxon>
        <taxon>Psophocarpus</taxon>
    </lineage>
</organism>
<protein>
    <submittedName>
        <fullName evidence="1">Uncharacterized protein</fullName>
    </submittedName>
</protein>
<dbReference type="EMBL" id="JAYMYS010000006">
    <property type="protein sequence ID" value="KAK7387761.1"/>
    <property type="molecule type" value="Genomic_DNA"/>
</dbReference>
<accession>A0AAN9S371</accession>
<sequence length="81" mass="9462">MPTFRAMEKDRNNYVISVGGGWKKIQQKELALKCYCIDGLGESFPLYDFHLPPSLLPLKLKDHLSQTRLYPLILTNKLYEY</sequence>
<reference evidence="1 2" key="1">
    <citation type="submission" date="2024-01" db="EMBL/GenBank/DDBJ databases">
        <title>The genomes of 5 underutilized Papilionoideae crops provide insights into root nodulation and disease resistanc.</title>
        <authorList>
            <person name="Jiang F."/>
        </authorList>
    </citation>
    <scope>NUCLEOTIDE SEQUENCE [LARGE SCALE GENOMIC DNA]</scope>
    <source>
        <strain evidence="1">DUOXIRENSHENG_FW03</strain>
        <tissue evidence="1">Leaves</tissue>
    </source>
</reference>
<name>A0AAN9S371_PSOTE</name>
<dbReference type="Proteomes" id="UP001386955">
    <property type="component" value="Unassembled WGS sequence"/>
</dbReference>
<evidence type="ECO:0000313" key="2">
    <source>
        <dbReference type="Proteomes" id="UP001386955"/>
    </source>
</evidence>
<dbReference type="AlphaFoldDB" id="A0AAN9S371"/>
<proteinExistence type="predicted"/>
<keyword evidence="2" id="KW-1185">Reference proteome</keyword>
<comment type="caution">
    <text evidence="1">The sequence shown here is derived from an EMBL/GenBank/DDBJ whole genome shotgun (WGS) entry which is preliminary data.</text>
</comment>
<evidence type="ECO:0000313" key="1">
    <source>
        <dbReference type="EMBL" id="KAK7387761.1"/>
    </source>
</evidence>
<gene>
    <name evidence="1" type="ORF">VNO78_22553</name>
</gene>